<evidence type="ECO:0000313" key="2">
    <source>
        <dbReference type="EMBL" id="TKR86610.1"/>
    </source>
</evidence>
<feature type="region of interest" description="Disordered" evidence="1">
    <location>
        <begin position="15"/>
        <end position="42"/>
    </location>
</feature>
<comment type="caution">
    <text evidence="2">The sequence shown here is derived from an EMBL/GenBank/DDBJ whole genome shotgun (WGS) entry which is preliminary data.</text>
</comment>
<proteinExistence type="predicted"/>
<sequence>MNRSVVYATIETPRTCTPRKKVQSEPRPSGYYGFFDSDSESEPSLADQMRTLNIKRIHEFNSVEFNRSLKLTKQAKDLDKFNIELKDAQLVSSAEARQRFEESVRKYYRWRSYEKKKSQEEQKKLDELLRAAANVPMDTGLKDYESPERYTSLEAYLEYLNAVHESSFTIVEHSMLMDDGLCFEEKENDIEIDNILLKACSPEVKPKQTTASVLTSTLTPISFTSKPAQPKTAFSSFNANNPKSSLFSTHSPVPIKPELCPTASTSMGSSSLFNTVTSNTGTSRFASSSIFGSNKSLSPFSTQLPARSR</sequence>
<dbReference type="Proteomes" id="UP000298663">
    <property type="component" value="Unassembled WGS sequence"/>
</dbReference>
<organism evidence="2 3">
    <name type="scientific">Steinernema carpocapsae</name>
    <name type="common">Entomopathogenic nematode</name>
    <dbReference type="NCBI Taxonomy" id="34508"/>
    <lineage>
        <taxon>Eukaryota</taxon>
        <taxon>Metazoa</taxon>
        <taxon>Ecdysozoa</taxon>
        <taxon>Nematoda</taxon>
        <taxon>Chromadorea</taxon>
        <taxon>Rhabditida</taxon>
        <taxon>Tylenchina</taxon>
        <taxon>Panagrolaimomorpha</taxon>
        <taxon>Strongyloidoidea</taxon>
        <taxon>Steinernematidae</taxon>
        <taxon>Steinernema</taxon>
    </lineage>
</organism>
<dbReference type="EMBL" id="AZBU02000003">
    <property type="protein sequence ID" value="TKR86610.1"/>
    <property type="molecule type" value="Genomic_DNA"/>
</dbReference>
<reference evidence="2 3" key="2">
    <citation type="journal article" date="2019" name="G3 (Bethesda)">
        <title>Hybrid Assembly of the Genome of the Entomopathogenic Nematode Steinernema carpocapsae Identifies the X-Chromosome.</title>
        <authorList>
            <person name="Serra L."/>
            <person name="Macchietto M."/>
            <person name="Macias-Munoz A."/>
            <person name="McGill C.J."/>
            <person name="Rodriguez I.M."/>
            <person name="Rodriguez B."/>
            <person name="Murad R."/>
            <person name="Mortazavi A."/>
        </authorList>
    </citation>
    <scope>NUCLEOTIDE SEQUENCE [LARGE SCALE GENOMIC DNA]</scope>
    <source>
        <strain evidence="2 3">ALL</strain>
    </source>
</reference>
<evidence type="ECO:0000256" key="1">
    <source>
        <dbReference type="SAM" id="MobiDB-lite"/>
    </source>
</evidence>
<accession>A0A4U5NTU9</accession>
<dbReference type="AlphaFoldDB" id="A0A4U5NTU9"/>
<keyword evidence="3" id="KW-1185">Reference proteome</keyword>
<dbReference type="OrthoDB" id="10540084at2759"/>
<protein>
    <submittedName>
        <fullName evidence="2">Uncharacterized protein</fullName>
    </submittedName>
</protein>
<name>A0A4U5NTU9_STECR</name>
<evidence type="ECO:0000313" key="3">
    <source>
        <dbReference type="Proteomes" id="UP000298663"/>
    </source>
</evidence>
<reference evidence="2 3" key="1">
    <citation type="journal article" date="2015" name="Genome Biol.">
        <title>Comparative genomics of Steinernema reveals deeply conserved gene regulatory networks.</title>
        <authorList>
            <person name="Dillman A.R."/>
            <person name="Macchietto M."/>
            <person name="Porter C.F."/>
            <person name="Rogers A."/>
            <person name="Williams B."/>
            <person name="Antoshechkin I."/>
            <person name="Lee M.M."/>
            <person name="Goodwin Z."/>
            <person name="Lu X."/>
            <person name="Lewis E.E."/>
            <person name="Goodrich-Blair H."/>
            <person name="Stock S.P."/>
            <person name="Adams B.J."/>
            <person name="Sternberg P.W."/>
            <person name="Mortazavi A."/>
        </authorList>
    </citation>
    <scope>NUCLEOTIDE SEQUENCE [LARGE SCALE GENOMIC DNA]</scope>
    <source>
        <strain evidence="2 3">ALL</strain>
    </source>
</reference>
<gene>
    <name evidence="2" type="ORF">L596_011170</name>
</gene>